<keyword evidence="2" id="KW-0167">Capsid protein</keyword>
<name>O72462_9REOV</name>
<dbReference type="Proteomes" id="UP000118514">
    <property type="component" value="Genome"/>
</dbReference>
<organism evidence="4 5">
    <name type="scientific">Baboon orthoreovirus</name>
    <dbReference type="NCBI Taxonomy" id="75888"/>
    <lineage>
        <taxon>Viruses</taxon>
        <taxon>Riboviria</taxon>
        <taxon>Orthornavirae</taxon>
        <taxon>Duplornaviricota</taxon>
        <taxon>Resentoviricetes</taxon>
        <taxon>Reovirales</taxon>
        <taxon>Spinareoviridae</taxon>
        <taxon>Orthoreovirus</taxon>
        <taxon>Orthoreovirus papionis</taxon>
    </lineage>
</organism>
<evidence type="ECO:0000256" key="2">
    <source>
        <dbReference type="ARBA" id="ARBA00022561"/>
    </source>
</evidence>
<evidence type="ECO:0000256" key="1">
    <source>
        <dbReference type="ARBA" id="ARBA00004328"/>
    </source>
</evidence>
<dbReference type="OrthoDB" id="7508at10239"/>
<dbReference type="EMBL" id="AF059719">
    <property type="protein sequence ID" value="AAC18124.1"/>
    <property type="molecule type" value="Genomic_RNA"/>
</dbReference>
<reference evidence="4 5" key="1">
    <citation type="journal article" date="1999" name="Virology">
        <title>Extensive sequence divergence and phylogenetic relationships between the fusogenic and nonfusogenic orthoreoviruses: a species proposal.</title>
        <authorList>
            <person name="Duncan R."/>
        </authorList>
    </citation>
    <scope>NUCLEOTIDE SEQUENCE [LARGE SCALE GENOMIC DNA]</scope>
</reference>
<keyword evidence="3" id="KW-0946">Virion</keyword>
<sequence length="413" mass="47944">MARAHYPYVTGLWSEPVIPFQKSQINHLLRSSNSVWQDATLSKTWPVIRSRVYTREIPCAGSVLYQRNLLYSSFVPILLIDKDAWKEYQFQDTTWTGPEGKNLVRRTPYQEMVEYDPQPARYYDVHEYRTWQRQLLLLQRIYPQLMVSNMLNLSQFGPITYLDTDARMLEPLVLNILTTWIGKSFEEIAIKLLQTINNHALVADSNNDLALRLINTIFWLSSAGILNQNRTIRGFFFLTKRRGVSEESFILNYNHHGERVNLEGYKYGFFAIRSPDWNRYLSYSLSAGLSAMVLSNRSPKLLSNNDVNDSYTSLPHLTGPLGDRVYYISSSVLADEYIDTQYIIGQISGKERDQMILNKDVEYDRSRAYLTAVLDEDDELQIARRIKPFNEVDWLPGESRIGIHGLELLINQS</sequence>
<keyword evidence="5" id="KW-1185">Reference proteome</keyword>
<dbReference type="KEGG" id="vg:11039979"/>
<proteinExistence type="predicted"/>
<dbReference type="RefSeq" id="YP_004769553.1">
    <property type="nucleotide sequence ID" value="NC_015883.1"/>
</dbReference>
<protein>
    <submittedName>
        <fullName evidence="4">Major inner capsid protein sigma 1</fullName>
    </submittedName>
</protein>
<dbReference type="GO" id="GO:0019028">
    <property type="term" value="C:viral capsid"/>
    <property type="evidence" value="ECO:0007669"/>
    <property type="project" value="UniProtKB-KW"/>
</dbReference>
<evidence type="ECO:0000313" key="5">
    <source>
        <dbReference type="Proteomes" id="UP000118514"/>
    </source>
</evidence>
<comment type="subcellular location">
    <subcellularLocation>
        <location evidence="1">Virion</location>
    </subcellularLocation>
</comment>
<dbReference type="GeneID" id="11039979"/>
<accession>O72462</accession>
<evidence type="ECO:0000313" key="4">
    <source>
        <dbReference type="EMBL" id="AAC18124.1"/>
    </source>
</evidence>
<evidence type="ECO:0000256" key="3">
    <source>
        <dbReference type="ARBA" id="ARBA00022844"/>
    </source>
</evidence>
<reference evidence="5" key="2">
    <citation type="journal article" date="2011" name="J. Virol.">
        <title>Virion structure of baboon reovirus, a fusogenic orthoreovirus that lacks an adhesion fiber.</title>
        <authorList>
            <person name="Yan X."/>
            <person name="Parent K.N."/>
            <person name="Goodman R.P."/>
            <person name="Tang J."/>
            <person name="Shou J."/>
            <person name="Nibert M.L."/>
            <person name="Duncan R."/>
            <person name="Baker T.S."/>
        </authorList>
    </citation>
    <scope>NUCLEOTIDE SEQUENCE [LARGE SCALE GENOMIC DNA]</scope>
</reference>
<dbReference type="Pfam" id="PF03084">
    <property type="entry name" value="Sigma_1_2"/>
    <property type="match status" value="1"/>
</dbReference>
<dbReference type="InterPro" id="IPR004317">
    <property type="entry name" value="Sigma_1_2_reovir"/>
</dbReference>